<reference evidence="2" key="1">
    <citation type="submission" date="2014-05" db="EMBL/GenBank/DDBJ databases">
        <title>The transcriptome of the halophilic microalga Tetraselmis sp. GSL018 isolated from the Great Salt Lake, Utah.</title>
        <authorList>
            <person name="Jinkerson R.E."/>
            <person name="D'Adamo S."/>
            <person name="Posewitz M.C."/>
        </authorList>
    </citation>
    <scope>NUCLEOTIDE SEQUENCE</scope>
    <source>
        <strain evidence="2">GSL018</strain>
    </source>
</reference>
<dbReference type="AlphaFoldDB" id="A0A061RU32"/>
<protein>
    <submittedName>
        <fullName evidence="2">Uncharacterized protein</fullName>
    </submittedName>
</protein>
<evidence type="ECO:0000313" key="2">
    <source>
        <dbReference type="EMBL" id="JAC74205.1"/>
    </source>
</evidence>
<sequence length="70" mass="7222">QAHVDGEAGAETVVGGEKGHHGEPGQESTLPAALSPEDHKLGRLPAIQRGGQDVTEAIQASEYEPEVPQG</sequence>
<feature type="region of interest" description="Disordered" evidence="1">
    <location>
        <begin position="1"/>
        <end position="54"/>
    </location>
</feature>
<organism evidence="2">
    <name type="scientific">Tetraselmis sp. GSL018</name>
    <dbReference type="NCBI Taxonomy" id="582737"/>
    <lineage>
        <taxon>Eukaryota</taxon>
        <taxon>Viridiplantae</taxon>
        <taxon>Chlorophyta</taxon>
        <taxon>core chlorophytes</taxon>
        <taxon>Chlorodendrophyceae</taxon>
        <taxon>Chlorodendrales</taxon>
        <taxon>Chlorodendraceae</taxon>
        <taxon>Tetraselmis</taxon>
    </lineage>
</organism>
<gene>
    <name evidence="2" type="ORF">TSPGSL018_26593</name>
</gene>
<feature type="non-terminal residue" evidence="2">
    <location>
        <position position="1"/>
    </location>
</feature>
<evidence type="ECO:0000256" key="1">
    <source>
        <dbReference type="SAM" id="MobiDB-lite"/>
    </source>
</evidence>
<dbReference type="EMBL" id="GBEZ01011596">
    <property type="protein sequence ID" value="JAC74205.1"/>
    <property type="molecule type" value="Transcribed_RNA"/>
</dbReference>
<feature type="non-terminal residue" evidence="2">
    <location>
        <position position="70"/>
    </location>
</feature>
<accession>A0A061RU32</accession>
<name>A0A061RU32_9CHLO</name>
<proteinExistence type="predicted"/>